<accession>A0A8H4P3Z3</accession>
<keyword evidence="2" id="KW-1185">Reference proteome</keyword>
<protein>
    <submittedName>
        <fullName evidence="1">Uncharacterized protein</fullName>
    </submittedName>
</protein>
<organism evidence="1 2">
    <name type="scientific">Fusarium albosuccineum</name>
    <dbReference type="NCBI Taxonomy" id="1237068"/>
    <lineage>
        <taxon>Eukaryota</taxon>
        <taxon>Fungi</taxon>
        <taxon>Dikarya</taxon>
        <taxon>Ascomycota</taxon>
        <taxon>Pezizomycotina</taxon>
        <taxon>Sordariomycetes</taxon>
        <taxon>Hypocreomycetidae</taxon>
        <taxon>Hypocreales</taxon>
        <taxon>Nectriaceae</taxon>
        <taxon>Fusarium</taxon>
        <taxon>Fusarium decemcellulare species complex</taxon>
    </lineage>
</organism>
<proteinExistence type="predicted"/>
<comment type="caution">
    <text evidence="1">The sequence shown here is derived from an EMBL/GenBank/DDBJ whole genome shotgun (WGS) entry which is preliminary data.</text>
</comment>
<sequence length="169" mass="19091">MVYFFPRAACHCALFVPCNYTRTHEQGADAVAAFGLFWPMSHELVLVRLFPSYRAAVNWHETSDTRWNRKTEDERKISPLYPRHVNLGSVPTTTRWTDGRTRRMQMPGTRGVKCGYRDELARWEYGSGESTVAYGNVDCESPTGESMATSSVAGRVFPTSLLIPPLQPV</sequence>
<evidence type="ECO:0000313" key="2">
    <source>
        <dbReference type="Proteomes" id="UP000554235"/>
    </source>
</evidence>
<dbReference type="AlphaFoldDB" id="A0A8H4P3Z3"/>
<dbReference type="EMBL" id="JAADYS010001679">
    <property type="protein sequence ID" value="KAF4461639.1"/>
    <property type="molecule type" value="Genomic_DNA"/>
</dbReference>
<reference evidence="1 2" key="1">
    <citation type="submission" date="2020-01" db="EMBL/GenBank/DDBJ databases">
        <title>Identification and distribution of gene clusters putatively required for synthesis of sphingolipid metabolism inhibitors in phylogenetically diverse species of the filamentous fungus Fusarium.</title>
        <authorList>
            <person name="Kim H.-S."/>
            <person name="Busman M."/>
            <person name="Brown D.W."/>
            <person name="Divon H."/>
            <person name="Uhlig S."/>
            <person name="Proctor R.H."/>
        </authorList>
    </citation>
    <scope>NUCLEOTIDE SEQUENCE [LARGE SCALE GENOMIC DNA]</scope>
    <source>
        <strain evidence="1 2">NRRL 20459</strain>
    </source>
</reference>
<gene>
    <name evidence="1" type="ORF">FALBO_11559</name>
</gene>
<evidence type="ECO:0000313" key="1">
    <source>
        <dbReference type="EMBL" id="KAF4461639.1"/>
    </source>
</evidence>
<name>A0A8H4P3Z3_9HYPO</name>
<dbReference type="Proteomes" id="UP000554235">
    <property type="component" value="Unassembled WGS sequence"/>
</dbReference>